<keyword evidence="3" id="KW-1185">Reference proteome</keyword>
<keyword evidence="1" id="KW-0472">Membrane</keyword>
<dbReference type="AlphaFoldDB" id="A0A7G7MPE4"/>
<evidence type="ECO:0000313" key="3">
    <source>
        <dbReference type="Proteomes" id="UP000515728"/>
    </source>
</evidence>
<evidence type="ECO:0000256" key="1">
    <source>
        <dbReference type="SAM" id="Phobius"/>
    </source>
</evidence>
<feature type="transmembrane region" description="Helical" evidence="1">
    <location>
        <begin position="12"/>
        <end position="36"/>
    </location>
</feature>
<dbReference type="RefSeq" id="WP_185721457.1">
    <property type="nucleotide sequence ID" value="NZ_BAAAWI010000001.1"/>
</dbReference>
<evidence type="ECO:0000313" key="2">
    <source>
        <dbReference type="EMBL" id="QNG54655.1"/>
    </source>
</evidence>
<gene>
    <name evidence="2" type="ORF">H6H00_12660</name>
</gene>
<organism evidence="2 3">
    <name type="scientific">Pseudonocardia petroleophila</name>
    <dbReference type="NCBI Taxonomy" id="37331"/>
    <lineage>
        <taxon>Bacteria</taxon>
        <taxon>Bacillati</taxon>
        <taxon>Actinomycetota</taxon>
        <taxon>Actinomycetes</taxon>
        <taxon>Pseudonocardiales</taxon>
        <taxon>Pseudonocardiaceae</taxon>
        <taxon>Pseudonocardia</taxon>
    </lineage>
</organism>
<accession>A0A7G7MPE4</accession>
<name>A0A7G7MPE4_9PSEU</name>
<sequence>MTSSPGPVLARAVGAGVANGALAGTLLPVVLVVGTVLGGGADRVPPDLPLGLLALLLYGCAVGAVAGGAVGTAFGIGLLPLLPLLRGAPRSRVALLGGLLGLAVAAAVAGVLHAVGTSGAWWWMSGGTTLVAAPVVGAWRGPWIVAGPRDR</sequence>
<dbReference type="EMBL" id="CP060131">
    <property type="protein sequence ID" value="QNG54655.1"/>
    <property type="molecule type" value="Genomic_DNA"/>
</dbReference>
<keyword evidence="1" id="KW-0812">Transmembrane</keyword>
<proteinExistence type="predicted"/>
<feature type="transmembrane region" description="Helical" evidence="1">
    <location>
        <begin position="93"/>
        <end position="115"/>
    </location>
</feature>
<feature type="transmembrane region" description="Helical" evidence="1">
    <location>
        <begin position="121"/>
        <end position="139"/>
    </location>
</feature>
<dbReference type="Proteomes" id="UP000515728">
    <property type="component" value="Chromosome"/>
</dbReference>
<feature type="transmembrane region" description="Helical" evidence="1">
    <location>
        <begin position="56"/>
        <end position="81"/>
    </location>
</feature>
<reference evidence="2 3" key="1">
    <citation type="submission" date="2020-08" db="EMBL/GenBank/DDBJ databases">
        <authorList>
            <person name="Mo P."/>
        </authorList>
    </citation>
    <scope>NUCLEOTIDE SEQUENCE [LARGE SCALE GENOMIC DNA]</scope>
    <source>
        <strain evidence="2 3">CGMCC 4.1532</strain>
    </source>
</reference>
<keyword evidence="1" id="KW-1133">Transmembrane helix</keyword>
<dbReference type="KEGG" id="ppel:H6H00_12660"/>
<protein>
    <submittedName>
        <fullName evidence="2">Uncharacterized protein</fullName>
    </submittedName>
</protein>